<keyword evidence="4 7" id="KW-0812">Transmembrane</keyword>
<organism evidence="8 9">
    <name type="scientific">Mycobacterium gallinarum</name>
    <dbReference type="NCBI Taxonomy" id="39689"/>
    <lineage>
        <taxon>Bacteria</taxon>
        <taxon>Bacillati</taxon>
        <taxon>Actinomycetota</taxon>
        <taxon>Actinomycetes</taxon>
        <taxon>Mycobacteriales</taxon>
        <taxon>Mycobacteriaceae</taxon>
        <taxon>Mycobacterium</taxon>
    </lineage>
</organism>
<evidence type="ECO:0000256" key="6">
    <source>
        <dbReference type="ARBA" id="ARBA00023136"/>
    </source>
</evidence>
<dbReference type="Proteomes" id="UP000465785">
    <property type="component" value="Chromosome"/>
</dbReference>
<evidence type="ECO:0000313" key="8">
    <source>
        <dbReference type="EMBL" id="BBY96194.1"/>
    </source>
</evidence>
<evidence type="ECO:0000313" key="9">
    <source>
        <dbReference type="Proteomes" id="UP000465785"/>
    </source>
</evidence>
<dbReference type="GO" id="GO:0005886">
    <property type="term" value="C:plasma membrane"/>
    <property type="evidence" value="ECO:0007669"/>
    <property type="project" value="UniProtKB-SubCell"/>
</dbReference>
<evidence type="ECO:0000256" key="3">
    <source>
        <dbReference type="ARBA" id="ARBA00022475"/>
    </source>
</evidence>
<feature type="transmembrane region" description="Helical" evidence="7">
    <location>
        <begin position="21"/>
        <end position="42"/>
    </location>
</feature>
<sequence length="160" mass="17533">MCERKASRRYGDREGSTIFRLLRRLWIPLLVLVVLGAGGFTVSRLHGIFGSDTRPSYADTKVDDTKPFNPKQLTYEVFGPAGTVANISYFDENAEPTFIEGASLPWSVKFDITETSGAGSILAQGNSDSIGCRILVDDEVKSEKITNQFNAFTSCLLKAA</sequence>
<name>A0A9W4BQ94_9MYCO</name>
<reference evidence="8 9" key="1">
    <citation type="journal article" date="2019" name="Emerg. Microbes Infect.">
        <title>Comprehensive subspecies identification of 175 nontuberculous mycobacteria species based on 7547 genomic profiles.</title>
        <authorList>
            <person name="Matsumoto Y."/>
            <person name="Kinjo T."/>
            <person name="Motooka D."/>
            <person name="Nabeya D."/>
            <person name="Jung N."/>
            <person name="Uechi K."/>
            <person name="Horii T."/>
            <person name="Iida T."/>
            <person name="Fujita J."/>
            <person name="Nakamura S."/>
        </authorList>
    </citation>
    <scope>NUCLEOTIDE SEQUENCE [LARGE SCALE GENOMIC DNA]</scope>
    <source>
        <strain evidence="8 9">JCM 6399</strain>
    </source>
</reference>
<dbReference type="InterPro" id="IPR038468">
    <property type="entry name" value="MmpS_C"/>
</dbReference>
<keyword evidence="9" id="KW-1185">Reference proteome</keyword>
<accession>A0A9W4BQ94</accession>
<dbReference type="Gene3D" id="2.60.40.2880">
    <property type="entry name" value="MmpS1-5, C-terminal soluble domain"/>
    <property type="match status" value="1"/>
</dbReference>
<evidence type="ECO:0000256" key="1">
    <source>
        <dbReference type="ARBA" id="ARBA00004236"/>
    </source>
</evidence>
<dbReference type="InterPro" id="IPR008693">
    <property type="entry name" value="MmpS"/>
</dbReference>
<evidence type="ECO:0000256" key="7">
    <source>
        <dbReference type="SAM" id="Phobius"/>
    </source>
</evidence>
<keyword evidence="3" id="KW-1003">Cell membrane</keyword>
<gene>
    <name evidence="8" type="ORF">MGALJ_58630</name>
</gene>
<evidence type="ECO:0008006" key="10">
    <source>
        <dbReference type="Google" id="ProtNLM"/>
    </source>
</evidence>
<comment type="similarity">
    <text evidence="2">Belongs to the MmpS family.</text>
</comment>
<comment type="subcellular location">
    <subcellularLocation>
        <location evidence="1">Cell membrane</location>
    </subcellularLocation>
</comment>
<keyword evidence="6 7" id="KW-0472">Membrane</keyword>
<evidence type="ECO:0000256" key="2">
    <source>
        <dbReference type="ARBA" id="ARBA00007531"/>
    </source>
</evidence>
<evidence type="ECO:0000256" key="4">
    <source>
        <dbReference type="ARBA" id="ARBA00022692"/>
    </source>
</evidence>
<dbReference type="Pfam" id="PF05423">
    <property type="entry name" value="Mycobact_memb"/>
    <property type="match status" value="1"/>
</dbReference>
<dbReference type="KEGG" id="mgau:MGALJ_58630"/>
<protein>
    <recommendedName>
        <fullName evidence="10">Siderophore export accessory protein MmpS4</fullName>
    </recommendedName>
</protein>
<evidence type="ECO:0000256" key="5">
    <source>
        <dbReference type="ARBA" id="ARBA00022989"/>
    </source>
</evidence>
<dbReference type="EMBL" id="AP022601">
    <property type="protein sequence ID" value="BBY96194.1"/>
    <property type="molecule type" value="Genomic_DNA"/>
</dbReference>
<dbReference type="AlphaFoldDB" id="A0A9W4BQ94"/>
<proteinExistence type="inferred from homology"/>
<keyword evidence="5 7" id="KW-1133">Transmembrane helix</keyword>